<reference evidence="1 2" key="1">
    <citation type="submission" date="2017-09" db="EMBL/GenBank/DDBJ databases">
        <title>Bacterial strain isolated from the female urinary microbiota.</title>
        <authorList>
            <person name="Thomas-White K."/>
            <person name="Kumar N."/>
            <person name="Forster S."/>
            <person name="Putonti C."/>
            <person name="Lawley T."/>
            <person name="Wolfe A.J."/>
        </authorList>
    </citation>
    <scope>NUCLEOTIDE SEQUENCE [LARGE SCALE GENOMIC DNA]</scope>
    <source>
        <strain evidence="1 2">UMB0240</strain>
    </source>
</reference>
<sequence>MKNFESAKLELTYLNVDTEKENRITLNGLIENPDTGKLNDLAIALSNLVEDPFTGAAVVERYIITD</sequence>
<gene>
    <name evidence="1" type="ORF">CJ191_00070</name>
</gene>
<evidence type="ECO:0008006" key="3">
    <source>
        <dbReference type="Google" id="ProtNLM"/>
    </source>
</evidence>
<dbReference type="EMBL" id="PNHQ01000001">
    <property type="protein sequence ID" value="PMC80553.1"/>
    <property type="molecule type" value="Genomic_DNA"/>
</dbReference>
<dbReference type="OrthoDB" id="2136491at2"/>
<proteinExistence type="predicted"/>
<organism evidence="1 2">
    <name type="scientific">Aerococcus viridans</name>
    <dbReference type="NCBI Taxonomy" id="1377"/>
    <lineage>
        <taxon>Bacteria</taxon>
        <taxon>Bacillati</taxon>
        <taxon>Bacillota</taxon>
        <taxon>Bacilli</taxon>
        <taxon>Lactobacillales</taxon>
        <taxon>Aerococcaceae</taxon>
        <taxon>Aerococcus</taxon>
    </lineage>
</organism>
<dbReference type="Proteomes" id="UP000235701">
    <property type="component" value="Unassembled WGS sequence"/>
</dbReference>
<name>A0A2N6UG62_9LACT</name>
<dbReference type="RefSeq" id="WP_070466861.1">
    <property type="nucleotide sequence ID" value="NZ_PNHQ01000001.1"/>
</dbReference>
<protein>
    <recommendedName>
        <fullName evidence="3">DUF1659 domain-containing protein</fullName>
    </recommendedName>
</protein>
<evidence type="ECO:0000313" key="1">
    <source>
        <dbReference type="EMBL" id="PMC80553.1"/>
    </source>
</evidence>
<dbReference type="AlphaFoldDB" id="A0A2N6UG62"/>
<accession>A0A2N6UG62</accession>
<comment type="caution">
    <text evidence="1">The sequence shown here is derived from an EMBL/GenBank/DDBJ whole genome shotgun (WGS) entry which is preliminary data.</text>
</comment>
<keyword evidence="2" id="KW-1185">Reference proteome</keyword>
<evidence type="ECO:0000313" key="2">
    <source>
        <dbReference type="Proteomes" id="UP000235701"/>
    </source>
</evidence>